<dbReference type="PANTHER" id="PTHR48075:SF1">
    <property type="entry name" value="LAMBDA-CRYSTALLIN HOMOLOG"/>
    <property type="match status" value="1"/>
</dbReference>
<dbReference type="InterPro" id="IPR013328">
    <property type="entry name" value="6PGD_dom2"/>
</dbReference>
<organism evidence="5 6">
    <name type="scientific">Ochrobactrum soli</name>
    <dbReference type="NCBI Taxonomy" id="2448455"/>
    <lineage>
        <taxon>Bacteria</taxon>
        <taxon>Pseudomonadati</taxon>
        <taxon>Pseudomonadota</taxon>
        <taxon>Alphaproteobacteria</taxon>
        <taxon>Hyphomicrobiales</taxon>
        <taxon>Brucellaceae</taxon>
        <taxon>Brucella/Ochrobactrum group</taxon>
        <taxon>Ochrobactrum</taxon>
    </lineage>
</organism>
<feature type="domain" description="3-hydroxyacyl-CoA dehydrogenase C-terminal" evidence="3">
    <location>
        <begin position="202"/>
        <end position="256"/>
    </location>
</feature>
<dbReference type="GO" id="GO:0006631">
    <property type="term" value="P:fatty acid metabolic process"/>
    <property type="evidence" value="ECO:0007669"/>
    <property type="project" value="InterPro"/>
</dbReference>
<keyword evidence="6" id="KW-1185">Reference proteome</keyword>
<dbReference type="GO" id="GO:0050104">
    <property type="term" value="F:L-gulonate 3-dehydrogenase activity"/>
    <property type="evidence" value="ECO:0007669"/>
    <property type="project" value="TreeGrafter"/>
</dbReference>
<evidence type="ECO:0000259" key="4">
    <source>
        <dbReference type="Pfam" id="PF02737"/>
    </source>
</evidence>
<dbReference type="PANTHER" id="PTHR48075">
    <property type="entry name" value="3-HYDROXYACYL-COA DEHYDROGENASE FAMILY PROTEIN"/>
    <property type="match status" value="1"/>
</dbReference>
<gene>
    <name evidence="5" type="ORF">HKX02_23700</name>
</gene>
<dbReference type="Pfam" id="PF00725">
    <property type="entry name" value="3HCDH"/>
    <property type="match status" value="1"/>
</dbReference>
<accession>A0A849KMX5</accession>
<name>A0A849KMX5_9HYPH</name>
<feature type="domain" description="3-hydroxyacyl-CoA dehydrogenase NAD binding" evidence="4">
    <location>
        <begin position="21"/>
        <end position="198"/>
    </location>
</feature>
<evidence type="ECO:0000313" key="5">
    <source>
        <dbReference type="EMBL" id="NNU63235.1"/>
    </source>
</evidence>
<dbReference type="InterPro" id="IPR008927">
    <property type="entry name" value="6-PGluconate_DH-like_C_sf"/>
</dbReference>
<evidence type="ECO:0000259" key="3">
    <source>
        <dbReference type="Pfam" id="PF00725"/>
    </source>
</evidence>
<dbReference type="Proteomes" id="UP000574931">
    <property type="component" value="Unassembled WGS sequence"/>
</dbReference>
<dbReference type="SUPFAM" id="SSF48179">
    <property type="entry name" value="6-phosphogluconate dehydrogenase C-terminal domain-like"/>
    <property type="match status" value="1"/>
</dbReference>
<protein>
    <submittedName>
        <fullName evidence="5">3-hydroxybutyryl-CoA dehydrogenase</fullName>
    </submittedName>
</protein>
<comment type="caution">
    <text evidence="5">The sequence shown here is derived from an EMBL/GenBank/DDBJ whole genome shotgun (WGS) entry which is preliminary data.</text>
</comment>
<evidence type="ECO:0000313" key="6">
    <source>
        <dbReference type="Proteomes" id="UP000574931"/>
    </source>
</evidence>
<dbReference type="Gene3D" id="3.40.50.720">
    <property type="entry name" value="NAD(P)-binding Rossmann-like Domain"/>
    <property type="match status" value="1"/>
</dbReference>
<dbReference type="AlphaFoldDB" id="A0A849KMX5"/>
<dbReference type="Gene3D" id="1.10.1040.10">
    <property type="entry name" value="N-(1-d-carboxylethyl)-l-norvaline Dehydrogenase, domain 2"/>
    <property type="match status" value="1"/>
</dbReference>
<dbReference type="GO" id="GO:0070403">
    <property type="term" value="F:NAD+ binding"/>
    <property type="evidence" value="ECO:0007669"/>
    <property type="project" value="InterPro"/>
</dbReference>
<sequence>MSGRSSANGRANKWEVTVTRVACVGTGLVGSAWAVAFARGGCDVSMFDAAGSDAYDRSRSLIAETLMLLEESGSIAESARSIMARISYHDRLDDAVDTVDHVQESAKEDRDVKRELFAHLEGLVQPHTILASSTSAIKGSEFLTIESAERALVAHPVNPPSLIPLVELCGTPATSAATIERTHAFMTSLGMAPVTLNKEIDGFLLNRLQYTLVAEALHLVGEGYCSASDIDRVVTEGLALRWATIGPFEVAHLNSPDGFRGFVSHLGPMMRKMGKEARTDYDWPDSLATQIHNELLQTIPEENFGLRQSWRNSNIIATRTMQNATAQNFQSLIDQKAKGNDNDQSGTESNNPV</sequence>
<reference evidence="5 6" key="1">
    <citation type="submission" date="2020-05" db="EMBL/GenBank/DDBJ databases">
        <title>Draft Genome Sequence of Ochrobactrum soli Isolated from Stable Fly Gut.</title>
        <authorList>
            <person name="Pileggi M.T."/>
            <person name="Vazhakkala L.J."/>
            <person name="Wong C.N."/>
        </authorList>
    </citation>
    <scope>NUCLEOTIDE SEQUENCE [LARGE SCALE GENOMIC DNA]</scope>
    <source>
        <strain evidence="5 6">MTP-C0764</strain>
    </source>
</reference>
<dbReference type="Pfam" id="PF02737">
    <property type="entry name" value="3HCDH_N"/>
    <property type="match status" value="1"/>
</dbReference>
<proteinExistence type="inferred from homology"/>
<evidence type="ECO:0000256" key="1">
    <source>
        <dbReference type="ARBA" id="ARBA00009463"/>
    </source>
</evidence>
<keyword evidence="2" id="KW-0560">Oxidoreductase</keyword>
<dbReference type="InterPro" id="IPR006176">
    <property type="entry name" value="3-OHacyl-CoA_DH_NAD-bd"/>
</dbReference>
<dbReference type="InterPro" id="IPR036291">
    <property type="entry name" value="NAD(P)-bd_dom_sf"/>
</dbReference>
<dbReference type="InterPro" id="IPR006108">
    <property type="entry name" value="3HC_DH_C"/>
</dbReference>
<dbReference type="SUPFAM" id="SSF51735">
    <property type="entry name" value="NAD(P)-binding Rossmann-fold domains"/>
    <property type="match status" value="1"/>
</dbReference>
<comment type="similarity">
    <text evidence="1">Belongs to the 3-hydroxyacyl-CoA dehydrogenase family.</text>
</comment>
<evidence type="ECO:0000256" key="2">
    <source>
        <dbReference type="ARBA" id="ARBA00023002"/>
    </source>
</evidence>
<dbReference type="EMBL" id="JABFCY010000021">
    <property type="protein sequence ID" value="NNU63235.1"/>
    <property type="molecule type" value="Genomic_DNA"/>
</dbReference>